<feature type="transmembrane region" description="Helical" evidence="1">
    <location>
        <begin position="85"/>
        <end position="103"/>
    </location>
</feature>
<dbReference type="RefSeq" id="WP_126294181.1">
    <property type="nucleotide sequence ID" value="NZ_CP155468.1"/>
</dbReference>
<keyword evidence="1" id="KW-1133">Transmembrane helix</keyword>
<proteinExistence type="predicted"/>
<feature type="transmembrane region" description="Helical" evidence="1">
    <location>
        <begin position="33"/>
        <end position="50"/>
    </location>
</feature>
<dbReference type="EMBL" id="RXNR01000021">
    <property type="protein sequence ID" value="RTQ93246.1"/>
    <property type="molecule type" value="Genomic_DNA"/>
</dbReference>
<evidence type="ECO:0000313" key="3">
    <source>
        <dbReference type="Proteomes" id="UP000276349"/>
    </source>
</evidence>
<name>A0A3S0HMP2_9BACI</name>
<comment type="caution">
    <text evidence="2">The sequence shown here is derived from an EMBL/GenBank/DDBJ whole genome shotgun (WGS) entry which is preliminary data.</text>
</comment>
<evidence type="ECO:0000256" key="1">
    <source>
        <dbReference type="SAM" id="Phobius"/>
    </source>
</evidence>
<evidence type="ECO:0000313" key="2">
    <source>
        <dbReference type="EMBL" id="RTQ93246.1"/>
    </source>
</evidence>
<keyword evidence="1" id="KW-0812">Transmembrane</keyword>
<dbReference type="AlphaFoldDB" id="A0A3S0HMP2"/>
<reference evidence="2 3" key="1">
    <citation type="submission" date="2018-12" db="EMBL/GenBank/DDBJ databases">
        <authorList>
            <person name="Yu L."/>
        </authorList>
    </citation>
    <scope>NUCLEOTIDE SEQUENCE [LARGE SCALE GENOMIC DNA]</scope>
    <source>
        <strain evidence="2 3">S5H2222</strain>
    </source>
</reference>
<keyword evidence="3" id="KW-1185">Reference proteome</keyword>
<keyword evidence="1" id="KW-0472">Membrane</keyword>
<sequence>MINRNRTFGYVVILVVGGLLFVPSIILEKIDSFWGGLGAALGILAIVRLLQVARINKNKNYAKKWSTNNNDERIIHISTEARSRTFYFTVIIEGILIVLFTALNMMELVKVLICLITGQLMIYCFMFYALRSKY</sequence>
<dbReference type="Proteomes" id="UP000276349">
    <property type="component" value="Unassembled WGS sequence"/>
</dbReference>
<gene>
    <name evidence="2" type="ORF">EKG35_09345</name>
</gene>
<accession>A0A3S0HMP2</accession>
<feature type="transmembrane region" description="Helical" evidence="1">
    <location>
        <begin position="109"/>
        <end position="130"/>
    </location>
</feature>
<feature type="transmembrane region" description="Helical" evidence="1">
    <location>
        <begin position="7"/>
        <end position="27"/>
    </location>
</feature>
<organism evidence="2 3">
    <name type="scientific">Lysinibacillus telephonicus</name>
    <dbReference type="NCBI Taxonomy" id="1714840"/>
    <lineage>
        <taxon>Bacteria</taxon>
        <taxon>Bacillati</taxon>
        <taxon>Bacillota</taxon>
        <taxon>Bacilli</taxon>
        <taxon>Bacillales</taxon>
        <taxon>Bacillaceae</taxon>
        <taxon>Lysinibacillus</taxon>
    </lineage>
</organism>
<protein>
    <submittedName>
        <fullName evidence="2">Uncharacterized protein</fullName>
    </submittedName>
</protein>